<dbReference type="SUPFAM" id="SSF48179">
    <property type="entry name" value="6-phosphogluconate dehydrogenase C-terminal domain-like"/>
    <property type="match status" value="1"/>
</dbReference>
<evidence type="ECO:0000256" key="5">
    <source>
        <dbReference type="ARBA" id="ARBA00019465"/>
    </source>
</evidence>
<keyword evidence="7 11" id="KW-0521">NADP</keyword>
<proteinExistence type="inferred from homology"/>
<dbReference type="SUPFAM" id="SSF51735">
    <property type="entry name" value="NAD(P)-binding Rossmann-fold domains"/>
    <property type="match status" value="1"/>
</dbReference>
<evidence type="ECO:0000256" key="6">
    <source>
        <dbReference type="ARBA" id="ARBA00022655"/>
    </source>
</evidence>
<evidence type="ECO:0000256" key="3">
    <source>
        <dbReference type="ARBA" id="ARBA00007870"/>
    </source>
</evidence>
<gene>
    <name evidence="14" type="ORF">PS435_06885</name>
</gene>
<dbReference type="NCBIfam" id="TIGR00745">
    <property type="entry name" value="apbA_panE"/>
    <property type="match status" value="1"/>
</dbReference>
<dbReference type="PANTHER" id="PTHR43765">
    <property type="entry name" value="2-DEHYDROPANTOATE 2-REDUCTASE-RELATED"/>
    <property type="match status" value="1"/>
</dbReference>
<evidence type="ECO:0000256" key="1">
    <source>
        <dbReference type="ARBA" id="ARBA00002919"/>
    </source>
</evidence>
<evidence type="ECO:0000313" key="14">
    <source>
        <dbReference type="EMBL" id="MEE6715581.1"/>
    </source>
</evidence>
<accession>A0ABU7SZ03</accession>
<dbReference type="Gene3D" id="3.40.50.720">
    <property type="entry name" value="NAD(P)-binding Rossmann-like Domain"/>
    <property type="match status" value="1"/>
</dbReference>
<evidence type="ECO:0000256" key="7">
    <source>
        <dbReference type="ARBA" id="ARBA00022857"/>
    </source>
</evidence>
<protein>
    <recommendedName>
        <fullName evidence="5 11">2-dehydropantoate 2-reductase</fullName>
        <ecNumber evidence="4 11">1.1.1.169</ecNumber>
    </recommendedName>
    <alternativeName>
        <fullName evidence="9 11">Ketopantoate reductase</fullName>
    </alternativeName>
</protein>
<keyword evidence="8 11" id="KW-0560">Oxidoreductase</keyword>
<evidence type="ECO:0000259" key="13">
    <source>
        <dbReference type="Pfam" id="PF08546"/>
    </source>
</evidence>
<dbReference type="InterPro" id="IPR008927">
    <property type="entry name" value="6-PGluconate_DH-like_C_sf"/>
</dbReference>
<evidence type="ECO:0000256" key="4">
    <source>
        <dbReference type="ARBA" id="ARBA00013014"/>
    </source>
</evidence>
<evidence type="ECO:0000256" key="2">
    <source>
        <dbReference type="ARBA" id="ARBA00004994"/>
    </source>
</evidence>
<comment type="caution">
    <text evidence="14">The sequence shown here is derived from an EMBL/GenBank/DDBJ whole genome shotgun (WGS) entry which is preliminary data.</text>
</comment>
<dbReference type="InterPro" id="IPR050838">
    <property type="entry name" value="Ketopantoate_reductase"/>
</dbReference>
<organism evidence="14 15">
    <name type="scientific">Schleiferilactobacillus harbinensis</name>
    <dbReference type="NCBI Taxonomy" id="304207"/>
    <lineage>
        <taxon>Bacteria</taxon>
        <taxon>Bacillati</taxon>
        <taxon>Bacillota</taxon>
        <taxon>Bacilli</taxon>
        <taxon>Lactobacillales</taxon>
        <taxon>Lactobacillaceae</taxon>
        <taxon>Schleiferilactobacillus</taxon>
    </lineage>
</organism>
<comment type="pathway">
    <text evidence="2 11">Cofactor biosynthesis; (R)-pantothenate biosynthesis; (R)-pantoate from 3-methyl-2-oxobutanoate: step 2/2.</text>
</comment>
<comment type="similarity">
    <text evidence="3 11">Belongs to the ketopantoate reductase family.</text>
</comment>
<dbReference type="InterPro" id="IPR013328">
    <property type="entry name" value="6PGD_dom2"/>
</dbReference>
<dbReference type="EMBL" id="JAQSGK010000016">
    <property type="protein sequence ID" value="MEE6715581.1"/>
    <property type="molecule type" value="Genomic_DNA"/>
</dbReference>
<dbReference type="InterPro" id="IPR013752">
    <property type="entry name" value="KPA_reductase"/>
</dbReference>
<reference evidence="14 15" key="1">
    <citation type="submission" date="2023-02" db="EMBL/GenBank/DDBJ databases">
        <title>The predominant lactic acid bacteria and yeasts involved in the spontaneous fermentation of millet during the production of the traditional porridge Hausa koko in Ghana.</title>
        <authorList>
            <person name="Atter A."/>
            <person name="Diaz M."/>
        </authorList>
    </citation>
    <scope>NUCLEOTIDE SEQUENCE [LARGE SCALE GENOMIC DNA]</scope>
    <source>
        <strain evidence="14 15">FI11640</strain>
    </source>
</reference>
<name>A0ABU7SZ03_9LACO</name>
<dbReference type="Proteomes" id="UP001330016">
    <property type="component" value="Unassembled WGS sequence"/>
</dbReference>
<feature type="domain" description="Ketopantoate reductase C-terminal" evidence="13">
    <location>
        <begin position="177"/>
        <end position="303"/>
    </location>
</feature>
<evidence type="ECO:0000256" key="11">
    <source>
        <dbReference type="RuleBase" id="RU362068"/>
    </source>
</evidence>
<dbReference type="RefSeq" id="WP_331243612.1">
    <property type="nucleotide sequence ID" value="NZ_JAQSGJ010000016.1"/>
</dbReference>
<feature type="domain" description="Ketopantoate reductase N-terminal" evidence="12">
    <location>
        <begin position="3"/>
        <end position="151"/>
    </location>
</feature>
<comment type="catalytic activity">
    <reaction evidence="10 11">
        <text>(R)-pantoate + NADP(+) = 2-dehydropantoate + NADPH + H(+)</text>
        <dbReference type="Rhea" id="RHEA:16233"/>
        <dbReference type="ChEBI" id="CHEBI:11561"/>
        <dbReference type="ChEBI" id="CHEBI:15378"/>
        <dbReference type="ChEBI" id="CHEBI:15980"/>
        <dbReference type="ChEBI" id="CHEBI:57783"/>
        <dbReference type="ChEBI" id="CHEBI:58349"/>
        <dbReference type="EC" id="1.1.1.169"/>
    </reaction>
</comment>
<dbReference type="Pfam" id="PF08546">
    <property type="entry name" value="ApbA_C"/>
    <property type="match status" value="1"/>
</dbReference>
<dbReference type="InterPro" id="IPR003710">
    <property type="entry name" value="ApbA"/>
</dbReference>
<dbReference type="InterPro" id="IPR013332">
    <property type="entry name" value="KPR_N"/>
</dbReference>
<keyword evidence="6 11" id="KW-0566">Pantothenate biosynthesis</keyword>
<comment type="function">
    <text evidence="1 11">Catalyzes the NADPH-dependent reduction of ketopantoate into pantoic acid.</text>
</comment>
<dbReference type="Pfam" id="PF02558">
    <property type="entry name" value="ApbA"/>
    <property type="match status" value="1"/>
</dbReference>
<dbReference type="InterPro" id="IPR036291">
    <property type="entry name" value="NAD(P)-bd_dom_sf"/>
</dbReference>
<evidence type="ECO:0000256" key="10">
    <source>
        <dbReference type="ARBA" id="ARBA00048793"/>
    </source>
</evidence>
<dbReference type="Gene3D" id="1.10.1040.10">
    <property type="entry name" value="N-(1-d-carboxylethyl)-l-norvaline Dehydrogenase, domain 2"/>
    <property type="match status" value="1"/>
</dbReference>
<dbReference type="EC" id="1.1.1.169" evidence="4 11"/>
<dbReference type="PANTHER" id="PTHR43765:SF2">
    <property type="entry name" value="2-DEHYDROPANTOATE 2-REDUCTASE"/>
    <property type="match status" value="1"/>
</dbReference>
<sequence>MKIAIAGAGAMGGRFGTMLATTDNQVMFIDSWADHVQAINDRGLQVHVGNAVTPHWIPAALPQDVHGSFDLIILFTKAMGIAPMLESLRSIITRTTHVMVLANGIGNIEQVEKFVPGRQIIAGVTVWSSELDGPGEITLTGAGNVTLQPLAGQSDDFFQAVLTAFHQAGLNPIASDDVLAAIWKKAALNCVLNTYTALLDCNVGEFGRLPNHETLIDGVLNEFAVVAHHEHIDFDLDAARQLILAQFAPGGNSAHYPSMYQDLAKGRPTEIDFLNGFIAAKGAASNIPTPVNRLLTQLIHGKEVLSKQSVRIPA</sequence>
<evidence type="ECO:0000256" key="8">
    <source>
        <dbReference type="ARBA" id="ARBA00023002"/>
    </source>
</evidence>
<keyword evidence="15" id="KW-1185">Reference proteome</keyword>
<evidence type="ECO:0000256" key="9">
    <source>
        <dbReference type="ARBA" id="ARBA00032024"/>
    </source>
</evidence>
<evidence type="ECO:0000313" key="15">
    <source>
        <dbReference type="Proteomes" id="UP001330016"/>
    </source>
</evidence>
<evidence type="ECO:0000259" key="12">
    <source>
        <dbReference type="Pfam" id="PF02558"/>
    </source>
</evidence>